<sequence length="334" mass="36150">MAAIWMLPSLVLGLYLGFSTGMWQLALMSFGSALIAVVVSRVRRPSVSETGTTVSPFAIVGKKILYFDKPLTRWRWMLSPKLRASARSLVAERHREQSLQVVLPRLLGRGFRASVPGELCALLGEAQGAALEIDLAVAPHVFVVGPTGSGKSQLLRILTKSLTNRYLPTELKLMLVDFKGGGLLDGLGIEPWLVASLSDLEGDRSTFWAGLHSLLQHRERDPTLSKPKVLIIVDELAEVIRDQAASVALTSVAARGRSLGVHLVLANQGLSGVPRDLLLNLRLRVALAGVDQVELVQLGGKALPLISGQHPLIAARLIQHQTPDREFNFAVGLV</sequence>
<dbReference type="GO" id="GO:0003677">
    <property type="term" value="F:DNA binding"/>
    <property type="evidence" value="ECO:0007669"/>
    <property type="project" value="InterPro"/>
</dbReference>
<dbReference type="InterPro" id="IPR050206">
    <property type="entry name" value="FtsK/SpoIIIE/SftA"/>
</dbReference>
<dbReference type="PANTHER" id="PTHR22683">
    <property type="entry name" value="SPORULATION PROTEIN RELATED"/>
    <property type="match status" value="1"/>
</dbReference>
<dbReference type="SMART" id="SM00382">
    <property type="entry name" value="AAA"/>
    <property type="match status" value="1"/>
</dbReference>
<dbReference type="GO" id="GO:0005524">
    <property type="term" value="F:ATP binding"/>
    <property type="evidence" value="ECO:0007669"/>
    <property type="project" value="UniProtKB-KW"/>
</dbReference>
<dbReference type="Gene3D" id="3.40.50.300">
    <property type="entry name" value="P-loop containing nucleotide triphosphate hydrolases"/>
    <property type="match status" value="1"/>
</dbReference>
<dbReference type="EMBL" id="CAEZSH010000007">
    <property type="protein sequence ID" value="CAB4531842.1"/>
    <property type="molecule type" value="Genomic_DNA"/>
</dbReference>
<evidence type="ECO:0000313" key="4">
    <source>
        <dbReference type="EMBL" id="CAB4531842.1"/>
    </source>
</evidence>
<dbReference type="PANTHER" id="PTHR22683:SF1">
    <property type="entry name" value="TYPE VII SECRETION SYSTEM PROTEIN ESSC"/>
    <property type="match status" value="1"/>
</dbReference>
<dbReference type="InterPro" id="IPR003593">
    <property type="entry name" value="AAA+_ATPase"/>
</dbReference>
<dbReference type="SUPFAM" id="SSF52540">
    <property type="entry name" value="P-loop containing nucleoside triphosphate hydrolases"/>
    <property type="match status" value="1"/>
</dbReference>
<reference evidence="4" key="1">
    <citation type="submission" date="2020-05" db="EMBL/GenBank/DDBJ databases">
        <authorList>
            <person name="Chiriac C."/>
            <person name="Salcher M."/>
            <person name="Ghai R."/>
            <person name="Kavagutti S V."/>
        </authorList>
    </citation>
    <scope>NUCLEOTIDE SEQUENCE</scope>
</reference>
<dbReference type="Pfam" id="PF01580">
    <property type="entry name" value="FtsK_SpoIIIE"/>
    <property type="match status" value="1"/>
</dbReference>
<organism evidence="4">
    <name type="scientific">freshwater metagenome</name>
    <dbReference type="NCBI Taxonomy" id="449393"/>
    <lineage>
        <taxon>unclassified sequences</taxon>
        <taxon>metagenomes</taxon>
        <taxon>ecological metagenomes</taxon>
    </lineage>
</organism>
<dbReference type="AlphaFoldDB" id="A0A6J6AYI2"/>
<dbReference type="CDD" id="cd01127">
    <property type="entry name" value="TrwB_TraG_TraD_VirD4"/>
    <property type="match status" value="1"/>
</dbReference>
<dbReference type="InterPro" id="IPR027417">
    <property type="entry name" value="P-loop_NTPase"/>
</dbReference>
<dbReference type="PROSITE" id="PS50901">
    <property type="entry name" value="FTSK"/>
    <property type="match status" value="1"/>
</dbReference>
<evidence type="ECO:0000256" key="2">
    <source>
        <dbReference type="ARBA" id="ARBA00022840"/>
    </source>
</evidence>
<evidence type="ECO:0000259" key="3">
    <source>
        <dbReference type="PROSITE" id="PS50901"/>
    </source>
</evidence>
<evidence type="ECO:0000256" key="1">
    <source>
        <dbReference type="ARBA" id="ARBA00022741"/>
    </source>
</evidence>
<dbReference type="InterPro" id="IPR002543">
    <property type="entry name" value="FtsK_dom"/>
</dbReference>
<keyword evidence="2" id="KW-0067">ATP-binding</keyword>
<protein>
    <submittedName>
        <fullName evidence="4">Unannotated protein</fullName>
    </submittedName>
</protein>
<proteinExistence type="predicted"/>
<keyword evidence="1" id="KW-0547">Nucleotide-binding</keyword>
<feature type="domain" description="FtsK" evidence="3">
    <location>
        <begin position="128"/>
        <end position="296"/>
    </location>
</feature>
<accession>A0A6J6AYI2</accession>
<name>A0A6J6AYI2_9ZZZZ</name>
<gene>
    <name evidence="4" type="ORF">UFOPK1410_00126</name>
</gene>